<feature type="active site" evidence="9">
    <location>
        <position position="94"/>
    </location>
</feature>
<evidence type="ECO:0000256" key="3">
    <source>
        <dbReference type="ARBA" id="ARBA00011913"/>
    </source>
</evidence>
<dbReference type="GO" id="GO:0005737">
    <property type="term" value="C:cytoplasm"/>
    <property type="evidence" value="ECO:0007669"/>
    <property type="project" value="UniProtKB-SubCell"/>
</dbReference>
<feature type="binding site" evidence="10">
    <location>
        <position position="124"/>
    </location>
    <ligand>
        <name>Zn(2+)</name>
        <dbReference type="ChEBI" id="CHEBI:29105"/>
        <label>2</label>
    </ligand>
</feature>
<sequence length="431" mass="48005">MANIHPDPSHALKWTTDDPSEPLAVTNFRRYLRCQTVQPTPDYASAQVLLTHFGRDLGLAVAVHEPVKGKPVILLTWQDADPKLKSLVLNSHIDVVPVFPELWTQDPWAADKVDGRIYARGAQDMKCVGIQYLEAIRELKRKGWAPKRTVHVMFVPDEEIGGKDGMEKFIETSAWKELRPALVLDEGLGNDEDKYKVYHGERAPWWIEVTASGETGHGSQFIPDTAGPKLNKAIARLLAFRDQQEHLFKTGTHAATGKPYTLGDVTTLNLTLLSGGVQHNVLPTSLSAKFDIRITPNQKLADVRALIDDICAESGCTWSFVQETKSNHVTPLAGNPWWRALEAAAAEHGVELDPTIFPAATDSRFVRRARVPAFGVSPMRKTPVLLHCHDEYLEEKVFVEGIEFYVKLLPKLDAVGVEEEAEVGTKWTVEC</sequence>
<evidence type="ECO:0000256" key="9">
    <source>
        <dbReference type="PIRSR" id="PIRSR036696-1"/>
    </source>
</evidence>
<accession>A0A1Y2H5D5</accession>
<dbReference type="Gene3D" id="3.30.70.360">
    <property type="match status" value="1"/>
</dbReference>
<dbReference type="InterPro" id="IPR002933">
    <property type="entry name" value="Peptidase_M20"/>
</dbReference>
<dbReference type="SUPFAM" id="SSF53187">
    <property type="entry name" value="Zn-dependent exopeptidases"/>
    <property type="match status" value="1"/>
</dbReference>
<comment type="similarity">
    <text evidence="2">Belongs to the peptidase M20A family.</text>
</comment>
<evidence type="ECO:0000313" key="12">
    <source>
        <dbReference type="EMBL" id="ORZ29745.1"/>
    </source>
</evidence>
<dbReference type="STRING" id="765915.A0A1Y2H5D5"/>
<keyword evidence="5 10" id="KW-0479">Metal-binding</keyword>
<gene>
    <name evidence="12" type="ORF">BCR44DRAFT_61677</name>
</gene>
<dbReference type="AlphaFoldDB" id="A0A1Y2H5D5"/>
<dbReference type="InterPro" id="IPR001261">
    <property type="entry name" value="ArgE/DapE_CS"/>
</dbReference>
<dbReference type="PANTHER" id="PTHR45892">
    <property type="entry name" value="AMINOACYLASE-1"/>
    <property type="match status" value="1"/>
</dbReference>
<dbReference type="PIRSF" id="PIRSF036696">
    <property type="entry name" value="ACY-1"/>
    <property type="match status" value="1"/>
</dbReference>
<evidence type="ECO:0000256" key="1">
    <source>
        <dbReference type="ARBA" id="ARBA00004496"/>
    </source>
</evidence>
<proteinExistence type="inferred from homology"/>
<comment type="cofactor">
    <cofactor evidence="10">
        <name>Zn(2+)</name>
        <dbReference type="ChEBI" id="CHEBI:29105"/>
    </cofactor>
    <text evidence="10">Binds 2 Zn(2+) ions per subunit.</text>
</comment>
<evidence type="ECO:0000256" key="2">
    <source>
        <dbReference type="ARBA" id="ARBA00006247"/>
    </source>
</evidence>
<keyword evidence="13" id="KW-1185">Reference proteome</keyword>
<evidence type="ECO:0000256" key="4">
    <source>
        <dbReference type="ARBA" id="ARBA00022490"/>
    </source>
</evidence>
<feature type="binding site" evidence="10">
    <location>
        <position position="159"/>
    </location>
    <ligand>
        <name>Zn(2+)</name>
        <dbReference type="ChEBI" id="CHEBI:29105"/>
        <label>2</label>
    </ligand>
</feature>
<evidence type="ECO:0000256" key="10">
    <source>
        <dbReference type="PIRSR" id="PIRSR036696-2"/>
    </source>
</evidence>
<dbReference type="InterPro" id="IPR010159">
    <property type="entry name" value="N-acyl_aa_amidohydrolase"/>
</dbReference>
<keyword evidence="4" id="KW-0963">Cytoplasm</keyword>
<feature type="binding site" evidence="10">
    <location>
        <position position="186"/>
    </location>
    <ligand>
        <name>Zn(2+)</name>
        <dbReference type="ChEBI" id="CHEBI:29105"/>
        <label>1</label>
    </ligand>
</feature>
<evidence type="ECO:0000256" key="7">
    <source>
        <dbReference type="ARBA" id="ARBA00022833"/>
    </source>
</evidence>
<feature type="binding site" evidence="10">
    <location>
        <position position="124"/>
    </location>
    <ligand>
        <name>Zn(2+)</name>
        <dbReference type="ChEBI" id="CHEBI:29105"/>
        <label>1</label>
    </ligand>
</feature>
<keyword evidence="7 10" id="KW-0862">Zinc</keyword>
<evidence type="ECO:0000313" key="13">
    <source>
        <dbReference type="Proteomes" id="UP000193411"/>
    </source>
</evidence>
<dbReference type="Proteomes" id="UP000193411">
    <property type="component" value="Unassembled WGS sequence"/>
</dbReference>
<comment type="caution">
    <text evidence="12">The sequence shown here is derived from an EMBL/GenBank/DDBJ whole genome shotgun (WGS) entry which is preliminary data.</text>
</comment>
<dbReference type="PANTHER" id="PTHR45892:SF1">
    <property type="entry name" value="AMINOACYLASE-1"/>
    <property type="match status" value="1"/>
</dbReference>
<dbReference type="NCBIfam" id="TIGR01880">
    <property type="entry name" value="Ac-peptdase-euk"/>
    <property type="match status" value="1"/>
</dbReference>
<dbReference type="Gene3D" id="3.40.630.10">
    <property type="entry name" value="Zn peptidases"/>
    <property type="match status" value="1"/>
</dbReference>
<dbReference type="GO" id="GO:0004046">
    <property type="term" value="F:aminoacylase activity"/>
    <property type="evidence" value="ECO:0007669"/>
    <property type="project" value="UniProtKB-EC"/>
</dbReference>
<dbReference type="EMBL" id="MCFL01000131">
    <property type="protein sequence ID" value="ORZ29745.1"/>
    <property type="molecule type" value="Genomic_DNA"/>
</dbReference>
<dbReference type="InterPro" id="IPR052083">
    <property type="entry name" value="Aminoacylase-1_M20A"/>
</dbReference>
<dbReference type="EC" id="3.5.1.14" evidence="3"/>
<dbReference type="FunFam" id="3.40.630.10:FF:000019">
    <property type="entry name" value="Aminoacylase 1"/>
    <property type="match status" value="1"/>
</dbReference>
<dbReference type="OrthoDB" id="3064516at2759"/>
<dbReference type="Pfam" id="PF01546">
    <property type="entry name" value="Peptidase_M20"/>
    <property type="match status" value="1"/>
</dbReference>
<dbReference type="Pfam" id="PF07687">
    <property type="entry name" value="M20_dimer"/>
    <property type="match status" value="1"/>
</dbReference>
<organism evidence="12 13">
    <name type="scientific">Catenaria anguillulae PL171</name>
    <dbReference type="NCBI Taxonomy" id="765915"/>
    <lineage>
        <taxon>Eukaryota</taxon>
        <taxon>Fungi</taxon>
        <taxon>Fungi incertae sedis</taxon>
        <taxon>Blastocladiomycota</taxon>
        <taxon>Blastocladiomycetes</taxon>
        <taxon>Blastocladiales</taxon>
        <taxon>Catenariaceae</taxon>
        <taxon>Catenaria</taxon>
    </lineage>
</organism>
<comment type="subcellular location">
    <subcellularLocation>
        <location evidence="1">Cytoplasm</location>
    </subcellularLocation>
</comment>
<keyword evidence="6" id="KW-0378">Hydrolase</keyword>
<reference evidence="12 13" key="1">
    <citation type="submission" date="2016-07" db="EMBL/GenBank/DDBJ databases">
        <title>Pervasive Adenine N6-methylation of Active Genes in Fungi.</title>
        <authorList>
            <consortium name="DOE Joint Genome Institute"/>
            <person name="Mondo S.J."/>
            <person name="Dannebaum R.O."/>
            <person name="Kuo R.C."/>
            <person name="Labutti K."/>
            <person name="Haridas S."/>
            <person name="Kuo A."/>
            <person name="Salamov A."/>
            <person name="Ahrendt S.R."/>
            <person name="Lipzen A."/>
            <person name="Sullivan W."/>
            <person name="Andreopoulos W.B."/>
            <person name="Clum A."/>
            <person name="Lindquist E."/>
            <person name="Daum C."/>
            <person name="Ramamoorthy G.K."/>
            <person name="Gryganskyi A."/>
            <person name="Culley D."/>
            <person name="Magnuson J.K."/>
            <person name="James T.Y."/>
            <person name="O'Malley M.A."/>
            <person name="Stajich J.E."/>
            <person name="Spatafora J.W."/>
            <person name="Visel A."/>
            <person name="Grigoriev I.V."/>
        </authorList>
    </citation>
    <scope>NUCLEOTIDE SEQUENCE [LARGE SCALE GENOMIC DNA]</scope>
    <source>
        <strain evidence="12 13">PL171</strain>
    </source>
</reference>
<evidence type="ECO:0000256" key="6">
    <source>
        <dbReference type="ARBA" id="ARBA00022801"/>
    </source>
</evidence>
<feature type="binding site" evidence="10">
    <location>
        <position position="387"/>
    </location>
    <ligand>
        <name>Zn(2+)</name>
        <dbReference type="ChEBI" id="CHEBI:29105"/>
        <label>2</label>
    </ligand>
</feature>
<evidence type="ECO:0000256" key="8">
    <source>
        <dbReference type="ARBA" id="ARBA00029656"/>
    </source>
</evidence>
<dbReference type="InterPro" id="IPR036264">
    <property type="entry name" value="Bact_exopeptidase_dim_dom"/>
</dbReference>
<evidence type="ECO:0000256" key="5">
    <source>
        <dbReference type="ARBA" id="ARBA00022723"/>
    </source>
</evidence>
<feature type="domain" description="Peptidase M20 dimerisation" evidence="11">
    <location>
        <begin position="201"/>
        <end position="313"/>
    </location>
</feature>
<dbReference type="GO" id="GO:0006520">
    <property type="term" value="P:amino acid metabolic process"/>
    <property type="evidence" value="ECO:0007669"/>
    <property type="project" value="InterPro"/>
</dbReference>
<protein>
    <recommendedName>
        <fullName evidence="3">N-acyl-aliphatic-L-amino acid amidohydrolase</fullName>
        <ecNumber evidence="3">3.5.1.14</ecNumber>
    </recommendedName>
    <alternativeName>
        <fullName evidence="8">N-acyl-L-amino-acid amidohydrolase</fullName>
    </alternativeName>
</protein>
<dbReference type="SUPFAM" id="SSF55031">
    <property type="entry name" value="Bacterial exopeptidase dimerisation domain"/>
    <property type="match status" value="1"/>
</dbReference>
<feature type="binding site" evidence="10">
    <location>
        <position position="92"/>
    </location>
    <ligand>
        <name>Zn(2+)</name>
        <dbReference type="ChEBI" id="CHEBI:29105"/>
        <label>1</label>
    </ligand>
</feature>
<evidence type="ECO:0000259" key="11">
    <source>
        <dbReference type="Pfam" id="PF07687"/>
    </source>
</evidence>
<name>A0A1Y2H5D5_9FUNG</name>
<dbReference type="InterPro" id="IPR011650">
    <property type="entry name" value="Peptidase_M20_dimer"/>
</dbReference>
<dbReference type="GO" id="GO:0046872">
    <property type="term" value="F:metal ion binding"/>
    <property type="evidence" value="ECO:0007669"/>
    <property type="project" value="UniProtKB-KW"/>
</dbReference>
<dbReference type="Gene3D" id="1.10.150.900">
    <property type="match status" value="1"/>
</dbReference>
<dbReference type="PROSITE" id="PS00759">
    <property type="entry name" value="ARGE_DAPE_CPG2_2"/>
    <property type="match status" value="1"/>
</dbReference>
<feature type="active site" description="Proton acceptor" evidence="9">
    <location>
        <position position="158"/>
    </location>
</feature>